<organism evidence="3 4">
    <name type="scientific">Paractinoplanes abujensis</name>
    <dbReference type="NCBI Taxonomy" id="882441"/>
    <lineage>
        <taxon>Bacteria</taxon>
        <taxon>Bacillati</taxon>
        <taxon>Actinomycetota</taxon>
        <taxon>Actinomycetes</taxon>
        <taxon>Micromonosporales</taxon>
        <taxon>Micromonosporaceae</taxon>
        <taxon>Paractinoplanes</taxon>
    </lineage>
</organism>
<dbReference type="Pfam" id="PF01636">
    <property type="entry name" value="APH"/>
    <property type="match status" value="1"/>
</dbReference>
<dbReference type="InterPro" id="IPR002575">
    <property type="entry name" value="Aminoglycoside_PTrfase"/>
</dbReference>
<evidence type="ECO:0000313" key="3">
    <source>
        <dbReference type="EMBL" id="MBB4696099.1"/>
    </source>
</evidence>
<name>A0A7W7G4Z4_9ACTN</name>
<proteinExistence type="predicted"/>
<dbReference type="Proteomes" id="UP000542742">
    <property type="component" value="Unassembled WGS sequence"/>
</dbReference>
<comment type="caution">
    <text evidence="3">The sequence shown here is derived from an EMBL/GenBank/DDBJ whole genome shotgun (WGS) entry which is preliminary data.</text>
</comment>
<dbReference type="InterPro" id="IPR011009">
    <property type="entry name" value="Kinase-like_dom_sf"/>
</dbReference>
<evidence type="ECO:0000259" key="2">
    <source>
        <dbReference type="Pfam" id="PF01636"/>
    </source>
</evidence>
<feature type="region of interest" description="Disordered" evidence="1">
    <location>
        <begin position="94"/>
        <end position="173"/>
    </location>
</feature>
<gene>
    <name evidence="3" type="ORF">BKA14_006247</name>
</gene>
<evidence type="ECO:0000256" key="1">
    <source>
        <dbReference type="SAM" id="MobiDB-lite"/>
    </source>
</evidence>
<accession>A0A7W7G4Z4</accession>
<feature type="compositionally biased region" description="Basic and acidic residues" evidence="1">
    <location>
        <begin position="155"/>
        <end position="166"/>
    </location>
</feature>
<dbReference type="SUPFAM" id="SSF56112">
    <property type="entry name" value="Protein kinase-like (PK-like)"/>
    <property type="match status" value="1"/>
</dbReference>
<dbReference type="EMBL" id="JACHMF010000001">
    <property type="protein sequence ID" value="MBB4696099.1"/>
    <property type="molecule type" value="Genomic_DNA"/>
</dbReference>
<dbReference type="AlphaFoldDB" id="A0A7W7G4Z4"/>
<sequence>MERFGLGRLEGEPVRVPGGLSNELWRVRTGRGDFAVKRMVVNARLPEFVGNVEAAYAVEQRAWAAGVPMPEPVPVDGRALVRVDGELYRVHRWVEGKPGAQGQPKAEGKGAQGQPQAEGKGAQGQPQVEGTAAQGRPQAEGTAAQGRPQAEGTAAEERPQAEEKGVQARRARATADSAAELLADIHAAGRPRRRTLPGLSWDGRRWGGKLINLAQRVAGGPRETLVVYSHRDLDPKNTLRDADGRLLAVDWDAAGPISAIHEAVALALDWRDWTALATYEQRTGRTVPAEPWIFGGWVAAQGGWLDHTADDGTRAALLELAESLDDLITELGRPPARPAS</sequence>
<protein>
    <recommendedName>
        <fullName evidence="2">Aminoglycoside phosphotransferase domain-containing protein</fullName>
    </recommendedName>
</protein>
<reference evidence="3 4" key="1">
    <citation type="submission" date="2020-08" db="EMBL/GenBank/DDBJ databases">
        <title>Sequencing the genomes of 1000 actinobacteria strains.</title>
        <authorList>
            <person name="Klenk H.-P."/>
        </authorList>
    </citation>
    <scope>NUCLEOTIDE SEQUENCE [LARGE SCALE GENOMIC DNA]</scope>
    <source>
        <strain evidence="3 4">DSM 45518</strain>
    </source>
</reference>
<evidence type="ECO:0000313" key="4">
    <source>
        <dbReference type="Proteomes" id="UP000542742"/>
    </source>
</evidence>
<feature type="domain" description="Aminoglycoside phosphotransferase" evidence="2">
    <location>
        <begin position="15"/>
        <end position="101"/>
    </location>
</feature>
<keyword evidence="4" id="KW-1185">Reference proteome</keyword>